<sequence>MSDAILIAAQSGRALAAAARRAGLRPYVADLFGDEDTRELAAGYRRIAGRLGRGPGAEGVVRALEALAAEAGRPLGLVLGSGFEGAPALMARLAARHRLLGASPAAVAALKDPAGLAALCARLRIPHPDIALAPVADPAGWLAKRRGGSGGGHVRPAAAGPLAPGTYLQRRRPGVPRSLNVLADGRGIAVLAVTEQWAAPAPGHPFRYAGAAAPGALPAAVRDAAERAVADLVAATGLAGLASADLLVDGTEWWLLEVNPRPGATLDVLDRGPRPLLARHIEAAAGRLTAGGAPPPGAAATEICYAEATLEAVPPLDWPDAVMDRPRAGSRIAAGSPICTVRASGPDAAAARRGLRAHAAAVRALLAAPTPPLPAGTGPALRP</sequence>
<dbReference type="PROSITE" id="PS50975">
    <property type="entry name" value="ATP_GRASP"/>
    <property type="match status" value="1"/>
</dbReference>
<evidence type="ECO:0000313" key="4">
    <source>
        <dbReference type="EMBL" id="GJD52073.1"/>
    </source>
</evidence>
<keyword evidence="5" id="KW-1185">Reference proteome</keyword>
<keyword evidence="1" id="KW-0067">ATP-binding</keyword>
<feature type="region of interest" description="Disordered" evidence="2">
    <location>
        <begin position="146"/>
        <end position="166"/>
    </location>
</feature>
<dbReference type="Proteomes" id="UP001055167">
    <property type="component" value="Unassembled WGS sequence"/>
</dbReference>
<dbReference type="InterPro" id="IPR011761">
    <property type="entry name" value="ATP-grasp"/>
</dbReference>
<dbReference type="RefSeq" id="WP_128560416.1">
    <property type="nucleotide sequence ID" value="NZ_BPQH01000016.1"/>
</dbReference>
<gene>
    <name evidence="4" type="ORF">OPKNFCMD_4835</name>
</gene>
<protein>
    <recommendedName>
        <fullName evidence="3">ATP-grasp domain-containing protein</fullName>
    </recommendedName>
</protein>
<dbReference type="InterPro" id="IPR003806">
    <property type="entry name" value="ATP-grasp_PylC-type"/>
</dbReference>
<dbReference type="Gene3D" id="3.30.470.20">
    <property type="entry name" value="ATP-grasp fold, B domain"/>
    <property type="match status" value="1"/>
</dbReference>
<evidence type="ECO:0000256" key="2">
    <source>
        <dbReference type="SAM" id="MobiDB-lite"/>
    </source>
</evidence>
<organism evidence="4 5">
    <name type="scientific">Methylobacterium crusticola</name>
    <dbReference type="NCBI Taxonomy" id="1697972"/>
    <lineage>
        <taxon>Bacteria</taxon>
        <taxon>Pseudomonadati</taxon>
        <taxon>Pseudomonadota</taxon>
        <taxon>Alphaproteobacteria</taxon>
        <taxon>Hyphomicrobiales</taxon>
        <taxon>Methylobacteriaceae</taxon>
        <taxon>Methylobacterium</taxon>
    </lineage>
</organism>
<comment type="caution">
    <text evidence="4">The sequence shown here is derived from an EMBL/GenBank/DDBJ whole genome shotgun (WGS) entry which is preliminary data.</text>
</comment>
<accession>A0ABQ4R319</accession>
<reference evidence="4" key="2">
    <citation type="submission" date="2021-08" db="EMBL/GenBank/DDBJ databases">
        <authorList>
            <person name="Tani A."/>
            <person name="Ola A."/>
            <person name="Ogura Y."/>
            <person name="Katsura K."/>
            <person name="Hayashi T."/>
        </authorList>
    </citation>
    <scope>NUCLEOTIDE SEQUENCE</scope>
    <source>
        <strain evidence="4">KCTC 52305</strain>
    </source>
</reference>
<evidence type="ECO:0000313" key="5">
    <source>
        <dbReference type="Proteomes" id="UP001055167"/>
    </source>
</evidence>
<evidence type="ECO:0000259" key="3">
    <source>
        <dbReference type="PROSITE" id="PS50975"/>
    </source>
</evidence>
<dbReference type="InterPro" id="IPR016677">
    <property type="entry name" value="UCP016817_carboligase"/>
</dbReference>
<proteinExistence type="predicted"/>
<dbReference type="SUPFAM" id="SSF56059">
    <property type="entry name" value="Glutathione synthetase ATP-binding domain-like"/>
    <property type="match status" value="1"/>
</dbReference>
<dbReference type="PIRSF" id="PIRSF016817">
    <property type="entry name" value="UCP016817_carboligase"/>
    <property type="match status" value="1"/>
</dbReference>
<feature type="domain" description="ATP-grasp" evidence="3">
    <location>
        <begin position="92"/>
        <end position="285"/>
    </location>
</feature>
<name>A0ABQ4R319_9HYPH</name>
<dbReference type="Pfam" id="PF02655">
    <property type="entry name" value="ATP-grasp_3"/>
    <property type="match status" value="1"/>
</dbReference>
<evidence type="ECO:0000256" key="1">
    <source>
        <dbReference type="PROSITE-ProRule" id="PRU00409"/>
    </source>
</evidence>
<reference evidence="4" key="1">
    <citation type="journal article" date="2021" name="Front. Microbiol.">
        <title>Comprehensive Comparative Genomics and Phenotyping of Methylobacterium Species.</title>
        <authorList>
            <person name="Alessa O."/>
            <person name="Ogura Y."/>
            <person name="Fujitani Y."/>
            <person name="Takami H."/>
            <person name="Hayashi T."/>
            <person name="Sahin N."/>
            <person name="Tani A."/>
        </authorList>
    </citation>
    <scope>NUCLEOTIDE SEQUENCE</scope>
    <source>
        <strain evidence="4">KCTC 52305</strain>
    </source>
</reference>
<dbReference type="EMBL" id="BPQH01000016">
    <property type="protein sequence ID" value="GJD52073.1"/>
    <property type="molecule type" value="Genomic_DNA"/>
</dbReference>
<keyword evidence="1" id="KW-0547">Nucleotide-binding</keyword>